<name>A0A6N2AX75_SOLCI</name>
<dbReference type="PANTHER" id="PTHR34283:SF1">
    <property type="entry name" value="PROTEIN RESPONSE TO LOW SULFUR 1"/>
    <property type="match status" value="1"/>
</dbReference>
<gene>
    <name evidence="2" type="ORF">EJD97_021531</name>
</gene>
<keyword evidence="1" id="KW-0175">Coiled coil</keyword>
<organism evidence="2">
    <name type="scientific">Solanum chilense</name>
    <name type="common">Tomato</name>
    <name type="synonym">Lycopersicon chilense</name>
    <dbReference type="NCBI Taxonomy" id="4083"/>
    <lineage>
        <taxon>Eukaryota</taxon>
        <taxon>Viridiplantae</taxon>
        <taxon>Streptophyta</taxon>
        <taxon>Embryophyta</taxon>
        <taxon>Tracheophyta</taxon>
        <taxon>Spermatophyta</taxon>
        <taxon>Magnoliopsida</taxon>
        <taxon>eudicotyledons</taxon>
        <taxon>Gunneridae</taxon>
        <taxon>Pentapetalae</taxon>
        <taxon>asterids</taxon>
        <taxon>lamiids</taxon>
        <taxon>Solanales</taxon>
        <taxon>Solanaceae</taxon>
        <taxon>Solanoideae</taxon>
        <taxon>Solaneae</taxon>
        <taxon>Solanum</taxon>
        <taxon>Solanum subgen. Lycopersicon</taxon>
    </lineage>
</organism>
<dbReference type="AlphaFoldDB" id="A0A6N2AX75"/>
<dbReference type="PANTHER" id="PTHR34283">
    <property type="entry name" value="PROTEIN RESPONSE TO LOW SULFUR 1"/>
    <property type="match status" value="1"/>
</dbReference>
<dbReference type="Pfam" id="PF24980">
    <property type="entry name" value="LSU"/>
    <property type="match status" value="1"/>
</dbReference>
<reference evidence="2" key="1">
    <citation type="submission" date="2019-05" db="EMBL/GenBank/DDBJ databases">
        <title>The de novo reference genome and transcriptome assemblies of the wild tomato species Solanum chilense.</title>
        <authorList>
            <person name="Stam R."/>
            <person name="Nosenko T."/>
            <person name="Hoerger A.C."/>
            <person name="Stephan W."/>
            <person name="Seidel M.A."/>
            <person name="Kuhn J.M.M."/>
            <person name="Haberer G."/>
            <person name="Tellier A."/>
        </authorList>
    </citation>
    <scope>NUCLEOTIDE SEQUENCE</scope>
    <source>
        <tissue evidence="2">Mature leaves</tissue>
    </source>
</reference>
<sequence length="116" mass="13222">MAPTLATLPFWTQSKPAGGEISGVPESEMLRKRNEELEKELKKSVEREEKMKEELEKTRRRVKVAEEAEERLCFQLGELEAEAVDQARTYRARVVNLMEQLSAVQKLLLSSSSASK</sequence>
<comment type="caution">
    <text evidence="2">The sequence shown here is derived from an EMBL/GenBank/DDBJ whole genome shotgun (WGS) entry which is preliminary data.</text>
</comment>
<evidence type="ECO:0000256" key="1">
    <source>
        <dbReference type="SAM" id="Coils"/>
    </source>
</evidence>
<proteinExistence type="predicted"/>
<dbReference type="EMBL" id="RXGB01006594">
    <property type="protein sequence ID" value="TMW86340.1"/>
    <property type="molecule type" value="Genomic_DNA"/>
</dbReference>
<protein>
    <submittedName>
        <fullName evidence="2">Uncharacterized protein</fullName>
    </submittedName>
</protein>
<dbReference type="InterPro" id="IPR039282">
    <property type="entry name" value="LSU"/>
</dbReference>
<accession>A0A6N2AX75</accession>
<evidence type="ECO:0000313" key="2">
    <source>
        <dbReference type="EMBL" id="TMW86340.1"/>
    </source>
</evidence>
<dbReference type="GO" id="GO:0098869">
    <property type="term" value="P:cellular oxidant detoxification"/>
    <property type="evidence" value="ECO:0007669"/>
    <property type="project" value="InterPro"/>
</dbReference>
<feature type="coiled-coil region" evidence="1">
    <location>
        <begin position="27"/>
        <end position="68"/>
    </location>
</feature>